<dbReference type="OrthoDB" id="9811934at2"/>
<accession>A0A5C6UWC4</accession>
<dbReference type="PANTHER" id="PTHR42754:SF1">
    <property type="entry name" value="LIPOPROTEIN"/>
    <property type="match status" value="1"/>
</dbReference>
<evidence type="ECO:0000313" key="3">
    <source>
        <dbReference type="EMBL" id="TXC76954.1"/>
    </source>
</evidence>
<dbReference type="Pfam" id="PF18962">
    <property type="entry name" value="Por_Secre_tail"/>
    <property type="match status" value="1"/>
</dbReference>
<evidence type="ECO:0000256" key="1">
    <source>
        <dbReference type="ARBA" id="ARBA00022729"/>
    </source>
</evidence>
<organism evidence="3 4">
    <name type="scientific">Luteibaculum oceani</name>
    <dbReference type="NCBI Taxonomy" id="1294296"/>
    <lineage>
        <taxon>Bacteria</taxon>
        <taxon>Pseudomonadati</taxon>
        <taxon>Bacteroidota</taxon>
        <taxon>Flavobacteriia</taxon>
        <taxon>Flavobacteriales</taxon>
        <taxon>Luteibaculaceae</taxon>
        <taxon>Luteibaculum</taxon>
    </lineage>
</organism>
<dbReference type="PANTHER" id="PTHR42754">
    <property type="entry name" value="ENDOGLUCANASE"/>
    <property type="match status" value="1"/>
</dbReference>
<dbReference type="RefSeq" id="WP_147015092.1">
    <property type="nucleotide sequence ID" value="NZ_VORB01000009.1"/>
</dbReference>
<name>A0A5C6UWC4_9FLAO</name>
<feature type="domain" description="Secretion system C-terminal sorting" evidence="2">
    <location>
        <begin position="447"/>
        <end position="502"/>
    </location>
</feature>
<dbReference type="EMBL" id="VORB01000009">
    <property type="protein sequence ID" value="TXC76954.1"/>
    <property type="molecule type" value="Genomic_DNA"/>
</dbReference>
<keyword evidence="1" id="KW-0732">Signal</keyword>
<keyword evidence="4" id="KW-1185">Reference proteome</keyword>
<dbReference type="AlphaFoldDB" id="A0A5C6UWC4"/>
<reference evidence="3 4" key="1">
    <citation type="submission" date="2019-08" db="EMBL/GenBank/DDBJ databases">
        <title>Genome of Luteibaculum oceani JCM 18817.</title>
        <authorList>
            <person name="Bowman J.P."/>
        </authorList>
    </citation>
    <scope>NUCLEOTIDE SEQUENCE [LARGE SCALE GENOMIC DNA]</scope>
    <source>
        <strain evidence="3 4">JCM 18817</strain>
    </source>
</reference>
<evidence type="ECO:0000313" key="4">
    <source>
        <dbReference type="Proteomes" id="UP000321168"/>
    </source>
</evidence>
<evidence type="ECO:0000259" key="2">
    <source>
        <dbReference type="Pfam" id="PF18962"/>
    </source>
</evidence>
<dbReference type="SUPFAM" id="SSF50998">
    <property type="entry name" value="Quinoprotein alcohol dehydrogenase-like"/>
    <property type="match status" value="1"/>
</dbReference>
<sequence length="508" mass="56375">MRSYKYIILIGILLSVGDLFSQLPIHKQWENIYGTHENEKPVLINDFMDGDFAILGLIEGGQTSDAYKNWFMLNSNQGAIKTSGLGNDRLRDIYKNDLGGLVFIDNGVCMRNDGNNFGDIRITYTDSSGESASSFCLGSTKDEIMFFTKKKNDKILIPANNFGGDPDAPFNNYGDADAWLIMLNSTGQQLWQNNFGGSKLDFVEYAEILDDKIIAIIRSFSDDYDLSGFSSGSKKWLLSIDEEGIILKSAIPNDPWVNEINAGAKQYFIDDKFMYIVGGRNGTNTSIPGHHNDTLGKDGFLTKVDHSTGEVIYVKYFGGTGEDRFFRILENNKGNLVICGKTNSSDGDLINESTEQGTWLLEVDPSGEIIDQNFVNYGLSGGSFVDFMCTQDDELIFLSTNKNKDAFPEYYGPLQDRKPDDYYVFKLGYSPVSSISNKEGVQSFSAYPNPNNTGVLNTNLKANYSLLDIQGRTLKSFVQSDALDVSDVQSGTYLVKHQSGATVRVVVK</sequence>
<dbReference type="InterPro" id="IPR026444">
    <property type="entry name" value="Secre_tail"/>
</dbReference>
<dbReference type="InterPro" id="IPR011047">
    <property type="entry name" value="Quinoprotein_ADH-like_sf"/>
</dbReference>
<protein>
    <submittedName>
        <fullName evidence="3">T9SS type A sorting domain-containing protein</fullName>
    </submittedName>
</protein>
<dbReference type="Proteomes" id="UP000321168">
    <property type="component" value="Unassembled WGS sequence"/>
</dbReference>
<comment type="caution">
    <text evidence="3">The sequence shown here is derived from an EMBL/GenBank/DDBJ whole genome shotgun (WGS) entry which is preliminary data.</text>
</comment>
<dbReference type="NCBIfam" id="TIGR04183">
    <property type="entry name" value="Por_Secre_tail"/>
    <property type="match status" value="1"/>
</dbReference>
<gene>
    <name evidence="3" type="ORF">FRX97_10085</name>
</gene>
<proteinExistence type="predicted"/>